<sequence length="68" mass="7906">MEEDGVVRSLADLDFAELERILPPRARKKRLGRPSLEAIPPHKWRNVEFTESNKAILEHLMDDQAKLK</sequence>
<dbReference type="Proteomes" id="UP000324897">
    <property type="component" value="Chromosome 1"/>
</dbReference>
<protein>
    <submittedName>
        <fullName evidence="1">Uncharacterized protein</fullName>
    </submittedName>
</protein>
<reference evidence="1 2" key="1">
    <citation type="journal article" date="2019" name="Sci. Rep.">
        <title>A high-quality genome of Eragrostis curvula grass provides insights into Poaceae evolution and supports new strategies to enhance forage quality.</title>
        <authorList>
            <person name="Carballo J."/>
            <person name="Santos B.A.C.M."/>
            <person name="Zappacosta D."/>
            <person name="Garbus I."/>
            <person name="Selva J.P."/>
            <person name="Gallo C.A."/>
            <person name="Diaz A."/>
            <person name="Albertini E."/>
            <person name="Caccamo M."/>
            <person name="Echenique V."/>
        </authorList>
    </citation>
    <scope>NUCLEOTIDE SEQUENCE [LARGE SCALE GENOMIC DNA]</scope>
    <source>
        <strain evidence="2">cv. Victoria</strain>
        <tissue evidence="1">Leaf</tissue>
    </source>
</reference>
<dbReference type="EMBL" id="RWGY01000011">
    <property type="protein sequence ID" value="TVU28593.1"/>
    <property type="molecule type" value="Genomic_DNA"/>
</dbReference>
<feature type="non-terminal residue" evidence="1">
    <location>
        <position position="68"/>
    </location>
</feature>
<name>A0A5J9UXW8_9POAL</name>
<comment type="caution">
    <text evidence="1">The sequence shown here is derived from an EMBL/GenBank/DDBJ whole genome shotgun (WGS) entry which is preliminary data.</text>
</comment>
<proteinExistence type="predicted"/>
<evidence type="ECO:0000313" key="2">
    <source>
        <dbReference type="Proteomes" id="UP000324897"/>
    </source>
</evidence>
<accession>A0A5J9UXW8</accession>
<dbReference type="Gramene" id="TVU28593">
    <property type="protein sequence ID" value="TVU28593"/>
    <property type="gene ID" value="EJB05_20115"/>
</dbReference>
<gene>
    <name evidence="1" type="ORF">EJB05_20115</name>
</gene>
<organism evidence="1 2">
    <name type="scientific">Eragrostis curvula</name>
    <name type="common">weeping love grass</name>
    <dbReference type="NCBI Taxonomy" id="38414"/>
    <lineage>
        <taxon>Eukaryota</taxon>
        <taxon>Viridiplantae</taxon>
        <taxon>Streptophyta</taxon>
        <taxon>Embryophyta</taxon>
        <taxon>Tracheophyta</taxon>
        <taxon>Spermatophyta</taxon>
        <taxon>Magnoliopsida</taxon>
        <taxon>Liliopsida</taxon>
        <taxon>Poales</taxon>
        <taxon>Poaceae</taxon>
        <taxon>PACMAD clade</taxon>
        <taxon>Chloridoideae</taxon>
        <taxon>Eragrostideae</taxon>
        <taxon>Eragrostidinae</taxon>
        <taxon>Eragrostis</taxon>
    </lineage>
</organism>
<keyword evidence="2" id="KW-1185">Reference proteome</keyword>
<feature type="non-terminal residue" evidence="1">
    <location>
        <position position="1"/>
    </location>
</feature>
<dbReference type="AlphaFoldDB" id="A0A5J9UXW8"/>
<evidence type="ECO:0000313" key="1">
    <source>
        <dbReference type="EMBL" id="TVU28593.1"/>
    </source>
</evidence>